<dbReference type="EMBL" id="JACFYJ010000092">
    <property type="protein sequence ID" value="MEI6001978.1"/>
    <property type="molecule type" value="Genomic_DNA"/>
</dbReference>
<proteinExistence type="predicted"/>
<comment type="caution">
    <text evidence="1">The sequence shown here is derived from an EMBL/GenBank/DDBJ whole genome shotgun (WGS) entry which is preliminary data.</text>
</comment>
<dbReference type="RefSeq" id="WP_336601638.1">
    <property type="nucleotide sequence ID" value="NZ_JACFYJ010000092.1"/>
</dbReference>
<evidence type="ECO:0000313" key="1">
    <source>
        <dbReference type="EMBL" id="MEI6001978.1"/>
    </source>
</evidence>
<gene>
    <name evidence="1" type="ORF">H3V53_34070</name>
</gene>
<dbReference type="Proteomes" id="UP001386437">
    <property type="component" value="Unassembled WGS sequence"/>
</dbReference>
<reference evidence="1 2" key="1">
    <citation type="journal article" date="2022" name="Arch. Microbiol.">
        <title>Paraburkholderia bengalensis sp. nov. isolated from roots of Oryza sativa, IR64.</title>
        <authorList>
            <person name="Nag P."/>
            <person name="Mondal N."/>
            <person name="Sarkar J."/>
            <person name="Das S."/>
        </authorList>
    </citation>
    <scope>NUCLEOTIDE SEQUENCE [LARGE SCALE GENOMIC DNA]</scope>
    <source>
        <strain evidence="1 2">IR64_4_BI</strain>
    </source>
</reference>
<keyword evidence="2" id="KW-1185">Reference proteome</keyword>
<name>A0ABU8J306_9BURK</name>
<protein>
    <submittedName>
        <fullName evidence="1">Uncharacterized protein</fullName>
    </submittedName>
</protein>
<accession>A0ABU8J306</accession>
<evidence type="ECO:0000313" key="2">
    <source>
        <dbReference type="Proteomes" id="UP001386437"/>
    </source>
</evidence>
<sequence>MKIWNIREGSPHGALLDVVTSSDERTADEVSAAWIASAQAKYIPHLHAVAVAAPHYD</sequence>
<organism evidence="1 2">
    <name type="scientific">Paraburkholderia bengalensis</name>
    <dbReference type="NCBI Taxonomy" id="2747562"/>
    <lineage>
        <taxon>Bacteria</taxon>
        <taxon>Pseudomonadati</taxon>
        <taxon>Pseudomonadota</taxon>
        <taxon>Betaproteobacteria</taxon>
        <taxon>Burkholderiales</taxon>
        <taxon>Burkholderiaceae</taxon>
        <taxon>Paraburkholderia</taxon>
    </lineage>
</organism>